<evidence type="ECO:0000256" key="1">
    <source>
        <dbReference type="SAM" id="MobiDB-lite"/>
    </source>
</evidence>
<keyword evidence="3" id="KW-1185">Reference proteome</keyword>
<comment type="caution">
    <text evidence="2">The sequence shown here is derived from an EMBL/GenBank/DDBJ whole genome shotgun (WGS) entry which is preliminary data.</text>
</comment>
<feature type="region of interest" description="Disordered" evidence="1">
    <location>
        <begin position="288"/>
        <end position="307"/>
    </location>
</feature>
<dbReference type="Proteomes" id="UP000187209">
    <property type="component" value="Unassembled WGS sequence"/>
</dbReference>
<feature type="region of interest" description="Disordered" evidence="1">
    <location>
        <begin position="567"/>
        <end position="594"/>
    </location>
</feature>
<feature type="compositionally biased region" description="Acidic residues" evidence="1">
    <location>
        <begin position="574"/>
        <end position="583"/>
    </location>
</feature>
<proteinExistence type="predicted"/>
<accession>A0A1R2C6X0</accession>
<evidence type="ECO:0000313" key="2">
    <source>
        <dbReference type="EMBL" id="OMJ84720.1"/>
    </source>
</evidence>
<gene>
    <name evidence="2" type="ORF">SteCoe_14110</name>
</gene>
<protein>
    <submittedName>
        <fullName evidence="2">Uncharacterized protein</fullName>
    </submittedName>
</protein>
<feature type="compositionally biased region" description="Polar residues" evidence="1">
    <location>
        <begin position="289"/>
        <end position="299"/>
    </location>
</feature>
<evidence type="ECO:0000313" key="3">
    <source>
        <dbReference type="Proteomes" id="UP000187209"/>
    </source>
</evidence>
<name>A0A1R2C6X0_9CILI</name>
<sequence>MKKGFPNIWKNSRPRDSSPEQLLKPTCETPHKTEDIIEKELARLEIELDSSEISALNSKSYDFEPYKGYLESIALLVKQKNPVLGFKILRGVHGWEKIMKRVSYKTVTSSVISSKNSKTFADFSTQTEEEEKSNYMIRDLEVLKFLNLKKSIKRVKIGKLTKKLNEIYDKLKVIQTDIPSIFQNFNLPEINIEVFRSAVEDGDNKEDIEQEIEILKEMQKGFKIISKIDKEIQTEVFRRPTKEYYDYVSFDTEISLVRKKKEFNDLLDENKSLKEEVKKLTLRLESQQKEGNSIASHNNETQEDHRKTSIILKKKEETLKLQLDVVNSKYLKVQNKIATLDTLAFNTKIMWKTAETKLKDISDAWVIQTGKPFKFKSVNFNVLAQEVKNSKDIDENIINKISNVVKFVSEDDDYKNEVGQITEESQKSKENTLRNMKNENSMNTKEILSNNAKAQKITHDLNDDKKQFNQNNPGNPLEYYDEKFSEDETDEGRVLELVNHKKKQKKKNPSIDFDINCEDSSNNHLLKRKQKTKKFEHLKQVPEEFKSATITVPRKLKKILNTTRHIKENPINDESSENAIEEPNDSKGKKLKLSKKHDFKKSDLKKSKIVTPIDPDNNFFSENIKKKSKLNYSKNISEEIDINNFESYFESLLCPEDFSTLKAFISNLIQDNHTSSKAKSEIPEEVKALIDMPYDSPKSICEDIRKITDMTDKTDENLKSLSTDVQKKQKMLIKKVFCEEEYTSLPKSTRAHIQNSLIGHNRECEEICEHLKRVMAIKHKVFGIRYPLKTQLLKYKD</sequence>
<reference evidence="2 3" key="1">
    <citation type="submission" date="2016-11" db="EMBL/GenBank/DDBJ databases">
        <title>The macronuclear genome of Stentor coeruleus: a giant cell with tiny introns.</title>
        <authorList>
            <person name="Slabodnick M."/>
            <person name="Ruby J.G."/>
            <person name="Reiff S.B."/>
            <person name="Swart E.C."/>
            <person name="Gosai S."/>
            <person name="Prabakaran S."/>
            <person name="Witkowska E."/>
            <person name="Larue G.E."/>
            <person name="Fisher S."/>
            <person name="Freeman R.M."/>
            <person name="Gunawardena J."/>
            <person name="Chu W."/>
            <person name="Stover N.A."/>
            <person name="Gregory B.D."/>
            <person name="Nowacki M."/>
            <person name="Derisi J."/>
            <person name="Roy S.W."/>
            <person name="Marshall W.F."/>
            <person name="Sood P."/>
        </authorList>
    </citation>
    <scope>NUCLEOTIDE SEQUENCE [LARGE SCALE GENOMIC DNA]</scope>
    <source>
        <strain evidence="2">WM001</strain>
    </source>
</reference>
<dbReference type="AlphaFoldDB" id="A0A1R2C6X0"/>
<feature type="region of interest" description="Disordered" evidence="1">
    <location>
        <begin position="1"/>
        <end position="26"/>
    </location>
</feature>
<organism evidence="2 3">
    <name type="scientific">Stentor coeruleus</name>
    <dbReference type="NCBI Taxonomy" id="5963"/>
    <lineage>
        <taxon>Eukaryota</taxon>
        <taxon>Sar</taxon>
        <taxon>Alveolata</taxon>
        <taxon>Ciliophora</taxon>
        <taxon>Postciliodesmatophora</taxon>
        <taxon>Heterotrichea</taxon>
        <taxon>Heterotrichida</taxon>
        <taxon>Stentoridae</taxon>
        <taxon>Stentor</taxon>
    </lineage>
</organism>
<dbReference type="EMBL" id="MPUH01000260">
    <property type="protein sequence ID" value="OMJ84720.1"/>
    <property type="molecule type" value="Genomic_DNA"/>
</dbReference>